<proteinExistence type="predicted"/>
<feature type="region of interest" description="Disordered" evidence="1">
    <location>
        <begin position="1"/>
        <end position="37"/>
    </location>
</feature>
<keyword evidence="2" id="KW-0472">Membrane</keyword>
<name>A0ABN0X7T8_9ACTN</name>
<evidence type="ECO:0000256" key="2">
    <source>
        <dbReference type="SAM" id="Phobius"/>
    </source>
</evidence>
<evidence type="ECO:0000313" key="3">
    <source>
        <dbReference type="EMBL" id="GAA0357315.1"/>
    </source>
</evidence>
<feature type="transmembrane region" description="Helical" evidence="2">
    <location>
        <begin position="42"/>
        <end position="68"/>
    </location>
</feature>
<gene>
    <name evidence="3" type="ORF">GCM10010151_53700</name>
</gene>
<evidence type="ECO:0000256" key="1">
    <source>
        <dbReference type="SAM" id="MobiDB-lite"/>
    </source>
</evidence>
<keyword evidence="4" id="KW-1185">Reference proteome</keyword>
<accession>A0ABN0X7T8</accession>
<sequence>MTDADRSPSNAVREDRGGLDAQVDGSTGPGSKSRTHRSSAGLVAGLITGCVVLAILIVVLVVVVGGSASRSKVSTPPRAGGFARSDSTEPAIMAILTRRRAAARATGARISTLVSGFYRDPAAPPSMPVTGGVVFVGGTGDMGDPGSFIQHLRPAPGVTSSVEDKVVDVDAGGDGRAACFTVGDGPTDTCVWATEHSFGTITPTEVLRVDHAAAVMRKMRPDVERR</sequence>
<keyword evidence="2" id="KW-0812">Transmembrane</keyword>
<comment type="caution">
    <text evidence="3">The sequence shown here is derived from an EMBL/GenBank/DDBJ whole genome shotgun (WGS) entry which is preliminary data.</text>
</comment>
<reference evidence="3 4" key="1">
    <citation type="journal article" date="2019" name="Int. J. Syst. Evol. Microbiol.">
        <title>The Global Catalogue of Microorganisms (GCM) 10K type strain sequencing project: providing services to taxonomists for standard genome sequencing and annotation.</title>
        <authorList>
            <consortium name="The Broad Institute Genomics Platform"/>
            <consortium name="The Broad Institute Genome Sequencing Center for Infectious Disease"/>
            <person name="Wu L."/>
            <person name="Ma J."/>
        </authorList>
    </citation>
    <scope>NUCLEOTIDE SEQUENCE [LARGE SCALE GENOMIC DNA]</scope>
    <source>
        <strain evidence="3 4">JCM 3146</strain>
    </source>
</reference>
<organism evidence="3 4">
    <name type="scientific">Actinoallomurus spadix</name>
    <dbReference type="NCBI Taxonomy" id="79912"/>
    <lineage>
        <taxon>Bacteria</taxon>
        <taxon>Bacillati</taxon>
        <taxon>Actinomycetota</taxon>
        <taxon>Actinomycetes</taxon>
        <taxon>Streptosporangiales</taxon>
        <taxon>Thermomonosporaceae</taxon>
        <taxon>Actinoallomurus</taxon>
    </lineage>
</organism>
<feature type="compositionally biased region" description="Basic and acidic residues" evidence="1">
    <location>
        <begin position="1"/>
        <end position="18"/>
    </location>
</feature>
<protein>
    <submittedName>
        <fullName evidence="3">Uncharacterized protein</fullName>
    </submittedName>
</protein>
<evidence type="ECO:0000313" key="4">
    <source>
        <dbReference type="Proteomes" id="UP001501822"/>
    </source>
</evidence>
<keyword evidence="2" id="KW-1133">Transmembrane helix</keyword>
<dbReference type="Proteomes" id="UP001501822">
    <property type="component" value="Unassembled WGS sequence"/>
</dbReference>
<dbReference type="EMBL" id="BAAABM010000048">
    <property type="protein sequence ID" value="GAA0357315.1"/>
    <property type="molecule type" value="Genomic_DNA"/>
</dbReference>